<proteinExistence type="predicted"/>
<feature type="non-terminal residue" evidence="1">
    <location>
        <position position="1"/>
    </location>
</feature>
<dbReference type="EMBL" id="JAMKOV010000022">
    <property type="protein sequence ID" value="KAI8036130.1"/>
    <property type="molecule type" value="Genomic_DNA"/>
</dbReference>
<organism evidence="1 2">
    <name type="scientific">Drosophila gunungcola</name>
    <name type="common">fruit fly</name>
    <dbReference type="NCBI Taxonomy" id="103775"/>
    <lineage>
        <taxon>Eukaryota</taxon>
        <taxon>Metazoa</taxon>
        <taxon>Ecdysozoa</taxon>
        <taxon>Arthropoda</taxon>
        <taxon>Hexapoda</taxon>
        <taxon>Insecta</taxon>
        <taxon>Pterygota</taxon>
        <taxon>Neoptera</taxon>
        <taxon>Endopterygota</taxon>
        <taxon>Diptera</taxon>
        <taxon>Brachycera</taxon>
        <taxon>Muscomorpha</taxon>
        <taxon>Ephydroidea</taxon>
        <taxon>Drosophilidae</taxon>
        <taxon>Drosophila</taxon>
        <taxon>Sophophora</taxon>
    </lineage>
</organism>
<evidence type="ECO:0000313" key="1">
    <source>
        <dbReference type="EMBL" id="KAI8036130.1"/>
    </source>
</evidence>
<evidence type="ECO:0000313" key="2">
    <source>
        <dbReference type="Proteomes" id="UP001059596"/>
    </source>
</evidence>
<protein>
    <submittedName>
        <fullName evidence="1">Uncharacterized protein</fullName>
    </submittedName>
</protein>
<sequence length="77" mass="9025">DHHRQLWIINLTFKSQGLIARLSKSKWLDWIIRLNICICKISLIEPVAHLKRSGKKSVDRMIYLTFLLVCNCSTCLQ</sequence>
<dbReference type="Proteomes" id="UP001059596">
    <property type="component" value="Unassembled WGS sequence"/>
</dbReference>
<gene>
    <name evidence="1" type="ORF">M5D96_010990</name>
</gene>
<comment type="caution">
    <text evidence="1">The sequence shown here is derived from an EMBL/GenBank/DDBJ whole genome shotgun (WGS) entry which is preliminary data.</text>
</comment>
<accession>A0A9P9YFQ7</accession>
<reference evidence="1" key="1">
    <citation type="journal article" date="2023" name="Genome Biol. Evol.">
        <title>Long-read-based Genome Assembly of Drosophila gunungcola Reveals Fewer Chemosensory Genes in Flower-breeding Species.</title>
        <authorList>
            <person name="Negi A."/>
            <person name="Liao B.Y."/>
            <person name="Yeh S.D."/>
        </authorList>
    </citation>
    <scope>NUCLEOTIDE SEQUENCE</scope>
    <source>
        <strain evidence="1">Sukarami</strain>
    </source>
</reference>
<keyword evidence="2" id="KW-1185">Reference proteome</keyword>
<dbReference type="AlphaFoldDB" id="A0A9P9YFQ7"/>
<name>A0A9P9YFQ7_9MUSC</name>